<dbReference type="EMBL" id="MU394430">
    <property type="protein sequence ID" value="KAI6080645.1"/>
    <property type="molecule type" value="Genomic_DNA"/>
</dbReference>
<organism evidence="1 2">
    <name type="scientific">Hypoxylon rubiginosum</name>
    <dbReference type="NCBI Taxonomy" id="110542"/>
    <lineage>
        <taxon>Eukaryota</taxon>
        <taxon>Fungi</taxon>
        <taxon>Dikarya</taxon>
        <taxon>Ascomycota</taxon>
        <taxon>Pezizomycotina</taxon>
        <taxon>Sordariomycetes</taxon>
        <taxon>Xylariomycetidae</taxon>
        <taxon>Xylariales</taxon>
        <taxon>Hypoxylaceae</taxon>
        <taxon>Hypoxylon</taxon>
    </lineage>
</organism>
<protein>
    <submittedName>
        <fullName evidence="1">Uncharacterized protein</fullName>
    </submittedName>
</protein>
<evidence type="ECO:0000313" key="1">
    <source>
        <dbReference type="EMBL" id="KAI6080645.1"/>
    </source>
</evidence>
<sequence>MATDNPVPADCPVFYHGFNTSSPLTTSQLNLQEILKDNIKDTLAGLENDTPPKFRWFHLPVNNMALAEKFLSKVGPSNFKLDEKTWNLKLRPALSSAINLPLHSIHMEPSCDTQDPQESRPQSPLATLYVPYMNYDIYSNYQLLQRLYAGDLTAEEAGYERMIMERESTQDLNATHPLHPRRTLDQFFYPSLIDTTARDSDQTLSKWTGSNLGQEGRHKAADDSLLILVDQLWCWVVDKDTIVTFFPSHNTQYGDRQFHDLYRSINNAISNCDTIWDLYALLFKEASTYLFSLENRKHMDILGIYRWVASHKAADQTIYLQGFQRAQSAQAARAASLDYGPELKLFLEVADIIDEIKMIKHLVKQQRAVLKELILALRRWVPVDDNQFHRGSVVDISVPWSSSGFESLVENTKLLASRVAGAAKTHIIDTEEMLVSLLANFNAVQEDAEYTQKILLGLLDLKQKTASLGEARSTTKQGGAIMLFTIVTVLFLPLSFFTSFFGQNVSEITGDRKNPTTWELWRIATRIVRYGSGSADVVITT</sequence>
<comment type="caution">
    <text evidence="1">The sequence shown here is derived from an EMBL/GenBank/DDBJ whole genome shotgun (WGS) entry which is preliminary data.</text>
</comment>
<reference evidence="1 2" key="1">
    <citation type="journal article" date="2022" name="New Phytol.">
        <title>Ecological generalism drives hyperdiversity of secondary metabolite gene clusters in xylarialean endophytes.</title>
        <authorList>
            <person name="Franco M.E.E."/>
            <person name="Wisecaver J.H."/>
            <person name="Arnold A.E."/>
            <person name="Ju Y.M."/>
            <person name="Slot J.C."/>
            <person name="Ahrendt S."/>
            <person name="Moore L.P."/>
            <person name="Eastman K.E."/>
            <person name="Scott K."/>
            <person name="Konkel Z."/>
            <person name="Mondo S.J."/>
            <person name="Kuo A."/>
            <person name="Hayes R.D."/>
            <person name="Haridas S."/>
            <person name="Andreopoulos B."/>
            <person name="Riley R."/>
            <person name="LaButti K."/>
            <person name="Pangilinan J."/>
            <person name="Lipzen A."/>
            <person name="Amirebrahimi M."/>
            <person name="Yan J."/>
            <person name="Adam C."/>
            <person name="Keymanesh K."/>
            <person name="Ng V."/>
            <person name="Louie K."/>
            <person name="Northen T."/>
            <person name="Drula E."/>
            <person name="Henrissat B."/>
            <person name="Hsieh H.M."/>
            <person name="Youens-Clark K."/>
            <person name="Lutzoni F."/>
            <person name="Miadlikowska J."/>
            <person name="Eastwood D.C."/>
            <person name="Hamelin R.C."/>
            <person name="Grigoriev I.V."/>
            <person name="U'Ren J.M."/>
        </authorList>
    </citation>
    <scope>NUCLEOTIDE SEQUENCE [LARGE SCALE GENOMIC DNA]</scope>
    <source>
        <strain evidence="1 2">ER1909</strain>
    </source>
</reference>
<name>A0ACC0CJZ1_9PEZI</name>
<gene>
    <name evidence="1" type="ORF">F4821DRAFT_265698</name>
</gene>
<proteinExistence type="predicted"/>
<evidence type="ECO:0000313" key="2">
    <source>
        <dbReference type="Proteomes" id="UP001497680"/>
    </source>
</evidence>
<keyword evidence="2" id="KW-1185">Reference proteome</keyword>
<dbReference type="Proteomes" id="UP001497680">
    <property type="component" value="Unassembled WGS sequence"/>
</dbReference>
<accession>A0ACC0CJZ1</accession>